<dbReference type="InterPro" id="IPR017021">
    <property type="entry name" value="UCP033763"/>
</dbReference>
<dbReference type="PIRSF" id="PIRSF033736">
    <property type="entry name" value="UCP033763"/>
    <property type="match status" value="1"/>
</dbReference>
<dbReference type="RefSeq" id="WP_244197959.1">
    <property type="nucleotide sequence ID" value="NZ_FCOB02000045.1"/>
</dbReference>
<reference evidence="1" key="1">
    <citation type="submission" date="2016-01" db="EMBL/GenBank/DDBJ databases">
        <authorList>
            <person name="Peeters C."/>
        </authorList>
    </citation>
    <scope>NUCLEOTIDE SEQUENCE [LARGE SCALE GENOMIC DNA]</scope>
    <source>
        <strain evidence="1">LMG 29326</strain>
    </source>
</reference>
<sequence>MTENNVEQPPRPQRCVIVVDGDLPAGKAANAAAVLALTVGQRHPALVGEPLVDASGCAHPGLIPVGIAVLAANQQEMSAIRGRAIAASCDVVTFPVQGQQTTDYGAFRDAVATVATDDLRYVGLALIGDRKPVSKAVANLGLLR</sequence>
<evidence type="ECO:0000313" key="1">
    <source>
        <dbReference type="EMBL" id="SAL01282.1"/>
    </source>
</evidence>
<dbReference type="InterPro" id="IPR023476">
    <property type="entry name" value="Pep_tRNA_hydro_II_dom_sf"/>
</dbReference>
<accession>A0A158E338</accession>
<comment type="caution">
    <text evidence="1">The sequence shown here is derived from an EMBL/GenBank/DDBJ whole genome shotgun (WGS) entry which is preliminary data.</text>
</comment>
<organism evidence="1 2">
    <name type="scientific">Caballeronia ptereochthonis</name>
    <dbReference type="NCBI Taxonomy" id="1777144"/>
    <lineage>
        <taxon>Bacteria</taxon>
        <taxon>Pseudomonadati</taxon>
        <taxon>Pseudomonadota</taxon>
        <taxon>Betaproteobacteria</taxon>
        <taxon>Burkholderiales</taxon>
        <taxon>Burkholderiaceae</taxon>
        <taxon>Caballeronia</taxon>
    </lineage>
</organism>
<dbReference type="STRING" id="1777144.AWB83_06379"/>
<evidence type="ECO:0008006" key="3">
    <source>
        <dbReference type="Google" id="ProtNLM"/>
    </source>
</evidence>
<dbReference type="AlphaFoldDB" id="A0A158E338"/>
<keyword evidence="2" id="KW-1185">Reference proteome</keyword>
<dbReference type="Gene3D" id="3.40.1490.10">
    <property type="entry name" value="Bit1"/>
    <property type="match status" value="1"/>
</dbReference>
<proteinExistence type="predicted"/>
<dbReference type="EMBL" id="FCOB02000045">
    <property type="protein sequence ID" value="SAL01282.1"/>
    <property type="molecule type" value="Genomic_DNA"/>
</dbReference>
<name>A0A158E338_9BURK</name>
<evidence type="ECO:0000313" key="2">
    <source>
        <dbReference type="Proteomes" id="UP000054978"/>
    </source>
</evidence>
<dbReference type="Proteomes" id="UP000054978">
    <property type="component" value="Unassembled WGS sequence"/>
</dbReference>
<gene>
    <name evidence="1" type="ORF">AWB83_06379</name>
</gene>
<dbReference type="SUPFAM" id="SSF102462">
    <property type="entry name" value="Peptidyl-tRNA hydrolase II"/>
    <property type="match status" value="1"/>
</dbReference>
<dbReference type="InterPro" id="IPR018988">
    <property type="entry name" value="DUF2000"/>
</dbReference>
<dbReference type="Pfam" id="PF09391">
    <property type="entry name" value="DUF2000"/>
    <property type="match status" value="1"/>
</dbReference>
<protein>
    <recommendedName>
        <fullName evidence="3">DUF2000 domain-containing protein</fullName>
    </recommendedName>
</protein>